<feature type="transmembrane region" description="Helical" evidence="6">
    <location>
        <begin position="222"/>
        <end position="241"/>
    </location>
</feature>
<keyword evidence="3 6" id="KW-0812">Transmembrane</keyword>
<dbReference type="InterPro" id="IPR008217">
    <property type="entry name" value="Ccc1_fam"/>
</dbReference>
<evidence type="ECO:0000313" key="7">
    <source>
        <dbReference type="EMBL" id="KAK0612075.1"/>
    </source>
</evidence>
<evidence type="ECO:0000256" key="2">
    <source>
        <dbReference type="ARBA" id="ARBA00007049"/>
    </source>
</evidence>
<evidence type="ECO:0000256" key="3">
    <source>
        <dbReference type="ARBA" id="ARBA00022692"/>
    </source>
</evidence>
<keyword evidence="8" id="KW-1185">Reference proteome</keyword>
<dbReference type="Proteomes" id="UP001175000">
    <property type="component" value="Unassembled WGS sequence"/>
</dbReference>
<gene>
    <name evidence="7" type="ORF">B0T14DRAFT_548972</name>
</gene>
<evidence type="ECO:0000256" key="6">
    <source>
        <dbReference type="SAM" id="Phobius"/>
    </source>
</evidence>
<dbReference type="GO" id="GO:0012505">
    <property type="term" value="C:endomembrane system"/>
    <property type="evidence" value="ECO:0007669"/>
    <property type="project" value="UniProtKB-SubCell"/>
</dbReference>
<dbReference type="PANTHER" id="PTHR31851">
    <property type="entry name" value="FE(2+)/MN(2+) TRANSPORTER PCL1"/>
    <property type="match status" value="1"/>
</dbReference>
<sequence>MAPSPSTPLLLLRPNLKSKHHAPNSNLDALLRDITLGFSDGLTVPFALTASLSISGSTKIVIMGGLAELFSGMISMGLGAYNVAITEKGHWEVEHQQTVKNVREDPEGEREGVYEVLGRYGVGQEAAGKVVSEITAEEETWVGFAMEVGRGLMKPEQGRALVSAVTMGVSYFVGGLVPMLPYFFMAGRAREALGVSVGIAVVVLLAFGFAKSWVTVRNGKAGVWGALQTLVIGAVAAGTSYEVVRLVDGMN</sequence>
<feature type="transmembrane region" description="Helical" evidence="6">
    <location>
        <begin position="192"/>
        <end position="210"/>
    </location>
</feature>
<keyword evidence="4 6" id="KW-1133">Transmembrane helix</keyword>
<evidence type="ECO:0000313" key="8">
    <source>
        <dbReference type="Proteomes" id="UP001175000"/>
    </source>
</evidence>
<dbReference type="EMBL" id="JAULSU010000007">
    <property type="protein sequence ID" value="KAK0612075.1"/>
    <property type="molecule type" value="Genomic_DNA"/>
</dbReference>
<proteinExistence type="inferred from homology"/>
<feature type="transmembrane region" description="Helical" evidence="6">
    <location>
        <begin position="160"/>
        <end position="180"/>
    </location>
</feature>
<dbReference type="CDD" id="cd02435">
    <property type="entry name" value="CCC1"/>
    <property type="match status" value="1"/>
</dbReference>
<comment type="caution">
    <text evidence="7">The sequence shown here is derived from an EMBL/GenBank/DDBJ whole genome shotgun (WGS) entry which is preliminary data.</text>
</comment>
<dbReference type="Pfam" id="PF01988">
    <property type="entry name" value="VIT1"/>
    <property type="match status" value="1"/>
</dbReference>
<accession>A0AA39U6M1</accession>
<organism evidence="7 8">
    <name type="scientific">Immersiella caudata</name>
    <dbReference type="NCBI Taxonomy" id="314043"/>
    <lineage>
        <taxon>Eukaryota</taxon>
        <taxon>Fungi</taxon>
        <taxon>Dikarya</taxon>
        <taxon>Ascomycota</taxon>
        <taxon>Pezizomycotina</taxon>
        <taxon>Sordariomycetes</taxon>
        <taxon>Sordariomycetidae</taxon>
        <taxon>Sordariales</taxon>
        <taxon>Lasiosphaeriaceae</taxon>
        <taxon>Immersiella</taxon>
    </lineage>
</organism>
<dbReference type="GO" id="GO:0005384">
    <property type="term" value="F:manganese ion transmembrane transporter activity"/>
    <property type="evidence" value="ECO:0007669"/>
    <property type="project" value="InterPro"/>
</dbReference>
<evidence type="ECO:0000256" key="1">
    <source>
        <dbReference type="ARBA" id="ARBA00004127"/>
    </source>
</evidence>
<reference evidence="7" key="1">
    <citation type="submission" date="2023-06" db="EMBL/GenBank/DDBJ databases">
        <title>Genome-scale phylogeny and comparative genomics of the fungal order Sordariales.</title>
        <authorList>
            <consortium name="Lawrence Berkeley National Laboratory"/>
            <person name="Hensen N."/>
            <person name="Bonometti L."/>
            <person name="Westerberg I."/>
            <person name="Brannstrom I.O."/>
            <person name="Guillou S."/>
            <person name="Cros-Aarteil S."/>
            <person name="Calhoun S."/>
            <person name="Haridas S."/>
            <person name="Kuo A."/>
            <person name="Mondo S."/>
            <person name="Pangilinan J."/>
            <person name="Riley R."/>
            <person name="Labutti K."/>
            <person name="Andreopoulos B."/>
            <person name="Lipzen A."/>
            <person name="Chen C."/>
            <person name="Yanf M."/>
            <person name="Daum C."/>
            <person name="Ng V."/>
            <person name="Clum A."/>
            <person name="Steindorff A."/>
            <person name="Ohm R."/>
            <person name="Martin F."/>
            <person name="Silar P."/>
            <person name="Natvig D."/>
            <person name="Lalanne C."/>
            <person name="Gautier V."/>
            <person name="Ament-Velasquez S.L."/>
            <person name="Kruys A."/>
            <person name="Hutchinson M.I."/>
            <person name="Powell A.J."/>
            <person name="Barry K."/>
            <person name="Miller A.N."/>
            <person name="Grigoriev I.V."/>
            <person name="Debuchy R."/>
            <person name="Gladieux P."/>
            <person name="Thoren M.H."/>
            <person name="Johannesson H."/>
        </authorList>
    </citation>
    <scope>NUCLEOTIDE SEQUENCE</scope>
    <source>
        <strain evidence="7">CBS 606.72</strain>
    </source>
</reference>
<comment type="similarity">
    <text evidence="2">Belongs to the CCC1 family.</text>
</comment>
<dbReference type="AlphaFoldDB" id="A0AA39U6M1"/>
<comment type="subcellular location">
    <subcellularLocation>
        <location evidence="1">Endomembrane system</location>
        <topology evidence="1">Multi-pass membrane protein</topology>
    </subcellularLocation>
</comment>
<evidence type="ECO:0000256" key="4">
    <source>
        <dbReference type="ARBA" id="ARBA00022989"/>
    </source>
</evidence>
<keyword evidence="5 6" id="KW-0472">Membrane</keyword>
<protein>
    <submittedName>
        <fullName evidence="7">Ccc1 family</fullName>
    </submittedName>
</protein>
<evidence type="ECO:0000256" key="5">
    <source>
        <dbReference type="ARBA" id="ARBA00023136"/>
    </source>
</evidence>
<dbReference type="GO" id="GO:0030026">
    <property type="term" value="P:intracellular manganese ion homeostasis"/>
    <property type="evidence" value="ECO:0007669"/>
    <property type="project" value="InterPro"/>
</dbReference>
<name>A0AA39U6M1_9PEZI</name>